<proteinExistence type="predicted"/>
<evidence type="ECO:0000313" key="2">
    <source>
        <dbReference type="Proteomes" id="UP000216885"/>
    </source>
</evidence>
<dbReference type="EMBL" id="NEVQ01000008">
    <property type="protein sequence ID" value="OZI59254.1"/>
    <property type="molecule type" value="Genomic_DNA"/>
</dbReference>
<dbReference type="Proteomes" id="UP000216885">
    <property type="component" value="Unassembled WGS sequence"/>
</dbReference>
<dbReference type="Gene3D" id="3.30.1460.10">
    <property type="match status" value="1"/>
</dbReference>
<dbReference type="AlphaFoldDB" id="A0A261UBF7"/>
<evidence type="ECO:0008006" key="3">
    <source>
        <dbReference type="Google" id="ProtNLM"/>
    </source>
</evidence>
<comment type="caution">
    <text evidence="1">The sequence shown here is derived from an EMBL/GenBank/DDBJ whole genome shotgun (WGS) entry which is preliminary data.</text>
</comment>
<sequence>MDTMTSSEAHLKQLSATLGLPLSFDEGVCTIELDDALVLCITNDVDREAWMISALLADEGQMETLDPQVCLYMNFLLHMRDLGAIALTDRYGPMFLVHRLPVAQISHDDVVSRMEDFIEAWRLVKLRLFFPERADGNLGVESEGDVGREIFVA</sequence>
<dbReference type="SUPFAM" id="SSF69635">
    <property type="entry name" value="Type III secretory system chaperone-like"/>
    <property type="match status" value="1"/>
</dbReference>
<organism evidence="1 2">
    <name type="scientific">Bordetella genomosp. 4</name>
    <dbReference type="NCBI Taxonomy" id="463044"/>
    <lineage>
        <taxon>Bacteria</taxon>
        <taxon>Pseudomonadati</taxon>
        <taxon>Pseudomonadota</taxon>
        <taxon>Betaproteobacteria</taxon>
        <taxon>Burkholderiales</taxon>
        <taxon>Alcaligenaceae</taxon>
        <taxon>Bordetella</taxon>
    </lineage>
</organism>
<dbReference type="GO" id="GO:0030254">
    <property type="term" value="P:protein secretion by the type III secretion system"/>
    <property type="evidence" value="ECO:0007669"/>
    <property type="project" value="InterPro"/>
</dbReference>
<protein>
    <recommendedName>
        <fullName evidence="3">Molecular chaperone Tir</fullName>
    </recommendedName>
</protein>
<keyword evidence="2" id="KW-1185">Reference proteome</keyword>
<dbReference type="Pfam" id="PF05932">
    <property type="entry name" value="CesT"/>
    <property type="match status" value="1"/>
</dbReference>
<gene>
    <name evidence="1" type="ORF">CAL20_06465</name>
</gene>
<reference evidence="1 2" key="1">
    <citation type="submission" date="2017-05" db="EMBL/GenBank/DDBJ databases">
        <title>Complete and WGS of Bordetella genogroups.</title>
        <authorList>
            <person name="Spilker T."/>
            <person name="LiPuma J."/>
        </authorList>
    </citation>
    <scope>NUCLEOTIDE SEQUENCE [LARGE SCALE GENOMIC DNA]</scope>
    <source>
        <strain evidence="1 2">AU9919</strain>
    </source>
</reference>
<name>A0A261UBF7_9BORD</name>
<dbReference type="InterPro" id="IPR010261">
    <property type="entry name" value="Tir_chaperone"/>
</dbReference>
<accession>A0A261UBF7</accession>
<evidence type="ECO:0000313" key="1">
    <source>
        <dbReference type="EMBL" id="OZI59254.1"/>
    </source>
</evidence>